<organism evidence="1 2">
    <name type="scientific">Curvibacter microcysteis</name>
    <dbReference type="NCBI Taxonomy" id="3026419"/>
    <lineage>
        <taxon>Bacteria</taxon>
        <taxon>Pseudomonadati</taxon>
        <taxon>Pseudomonadota</taxon>
        <taxon>Betaproteobacteria</taxon>
        <taxon>Burkholderiales</taxon>
        <taxon>Comamonadaceae</taxon>
        <taxon>Curvibacter</taxon>
    </lineage>
</organism>
<accession>A0ABT5MJ25</accession>
<dbReference type="EMBL" id="JAQSIO010000008">
    <property type="protein sequence ID" value="MDD0816562.1"/>
    <property type="molecule type" value="Genomic_DNA"/>
</dbReference>
<reference evidence="1 2" key="1">
    <citation type="submission" date="2023-02" db="EMBL/GenBank/DDBJ databases">
        <title>Bacterial whole genome sequence for Curvibacter sp. HBC28.</title>
        <authorList>
            <person name="Le V."/>
            <person name="Ko S.-R."/>
            <person name="Ahn C.-Y."/>
            <person name="Oh H.-M."/>
        </authorList>
    </citation>
    <scope>NUCLEOTIDE SEQUENCE [LARGE SCALE GENOMIC DNA]</scope>
    <source>
        <strain evidence="1 2">HBC28</strain>
    </source>
</reference>
<dbReference type="Proteomes" id="UP001528672">
    <property type="component" value="Unassembled WGS sequence"/>
</dbReference>
<dbReference type="RefSeq" id="WP_273928432.1">
    <property type="nucleotide sequence ID" value="NZ_JAQSIO010000008.1"/>
</dbReference>
<gene>
    <name evidence="1" type="ORF">PSQ39_18125</name>
</gene>
<comment type="caution">
    <text evidence="1">The sequence shown here is derived from an EMBL/GenBank/DDBJ whole genome shotgun (WGS) entry which is preliminary data.</text>
</comment>
<sequence length="264" mass="29109">MFEAGLDQGAGLRRQTPKPLLRLVPVVRHGSGEAESRMLWQLAHALTDLDLPVAVLDIDSHETEDAPGLIELLQERCSLAEVLDETLPWPIVPAAVGWRELFRQGPLSDSSRQALRHWFGAYSVLLVYGTAERLGQALANTGVRPLVPVAPEPRPMLSAYQAMKTLIAQALLMPSVAIMVTQATETQVRKALQARKTLQNCFTRHIGCYLDSMTVKSFTDDEVAGRDIQMLALRLMENACSLGASSVSLLHRPTDEEVQLVRSH</sequence>
<name>A0ABT5MJ25_9BURK</name>
<keyword evidence="2" id="KW-1185">Reference proteome</keyword>
<proteinExistence type="predicted"/>
<evidence type="ECO:0000313" key="1">
    <source>
        <dbReference type="EMBL" id="MDD0816562.1"/>
    </source>
</evidence>
<evidence type="ECO:0000313" key="2">
    <source>
        <dbReference type="Proteomes" id="UP001528672"/>
    </source>
</evidence>
<protein>
    <submittedName>
        <fullName evidence="1">Uncharacterized protein</fullName>
    </submittedName>
</protein>